<evidence type="ECO:0000313" key="2">
    <source>
        <dbReference type="EMBL" id="KAK3051406.1"/>
    </source>
</evidence>
<dbReference type="AlphaFoldDB" id="A0AAJ0DJI4"/>
<sequence>MDANWRAVLDKTEAQRQAMHEQQLPLPSLIANSVAKTDNSTGMAGLCDVMQSSPGGLRDHADGYLFESTYLAPLSTNASFDDNQPYHFSNPPPRTTNHAYLSPDRSTNPVRPTPNTSPNIVQPFGTITQPLQPTTHAYCRVSQNTGYSRPDTSEQTNVYQAYPARSLLPQPTDYTIRAGNPYTNLVHQGLGTPHGLPAPPSQLINDIYPCNNQYSYLPPQSTTEQLESYQPNSLTDWPSRPPIHPYGPVQSPYTSPYTFSSSFYKPEPPDLNPPLPILYPPWQYNCRCGHPHDADHPHLSATGEFVIEHPFRFRDLHAELRNMVYRFATQSTDPLQLRALKPPAITRASRQLRSESIPIFFDANTFIAQVTTPYSGRGEFLYNAQYGQGSARYAKGSFLTEADGRFMKTCRLRIPMQIRTFFRAAGETAPLIKNLIFELHMLDTLYEMDPDDDDFDAVVCFGMRGKWSARSFGREDIVKADRHDYDGDWKYLWAPMIELFGKIVRKHTSGTSGYRYRGLSIKDLDQFAQAVRRPPRDGATQLAWRQYY</sequence>
<evidence type="ECO:0000256" key="1">
    <source>
        <dbReference type="SAM" id="MobiDB-lite"/>
    </source>
</evidence>
<organism evidence="2 3">
    <name type="scientific">Extremus antarcticus</name>
    <dbReference type="NCBI Taxonomy" id="702011"/>
    <lineage>
        <taxon>Eukaryota</taxon>
        <taxon>Fungi</taxon>
        <taxon>Dikarya</taxon>
        <taxon>Ascomycota</taxon>
        <taxon>Pezizomycotina</taxon>
        <taxon>Dothideomycetes</taxon>
        <taxon>Dothideomycetidae</taxon>
        <taxon>Mycosphaerellales</taxon>
        <taxon>Extremaceae</taxon>
        <taxon>Extremus</taxon>
    </lineage>
</organism>
<gene>
    <name evidence="2" type="ORF">LTR09_007429</name>
</gene>
<proteinExistence type="predicted"/>
<dbReference type="EMBL" id="JAWDJX010000026">
    <property type="protein sequence ID" value="KAK3051406.1"/>
    <property type="molecule type" value="Genomic_DNA"/>
</dbReference>
<protein>
    <submittedName>
        <fullName evidence="2">Uncharacterized protein</fullName>
    </submittedName>
</protein>
<evidence type="ECO:0000313" key="3">
    <source>
        <dbReference type="Proteomes" id="UP001271007"/>
    </source>
</evidence>
<feature type="compositionally biased region" description="Polar residues" evidence="1">
    <location>
        <begin position="95"/>
        <end position="127"/>
    </location>
</feature>
<dbReference type="Proteomes" id="UP001271007">
    <property type="component" value="Unassembled WGS sequence"/>
</dbReference>
<comment type="caution">
    <text evidence="2">The sequence shown here is derived from an EMBL/GenBank/DDBJ whole genome shotgun (WGS) entry which is preliminary data.</text>
</comment>
<reference evidence="2" key="1">
    <citation type="submission" date="2023-04" db="EMBL/GenBank/DDBJ databases">
        <title>Black Yeasts Isolated from many extreme environments.</title>
        <authorList>
            <person name="Coleine C."/>
            <person name="Stajich J.E."/>
            <person name="Selbmann L."/>
        </authorList>
    </citation>
    <scope>NUCLEOTIDE SEQUENCE</scope>
    <source>
        <strain evidence="2">CCFEE 5312</strain>
    </source>
</reference>
<keyword evidence="3" id="KW-1185">Reference proteome</keyword>
<feature type="region of interest" description="Disordered" evidence="1">
    <location>
        <begin position="79"/>
        <end position="127"/>
    </location>
</feature>
<accession>A0AAJ0DJI4</accession>
<name>A0AAJ0DJI4_9PEZI</name>